<name>A0A9Q0RK95_BLOTA</name>
<dbReference type="AlphaFoldDB" id="A0A9Q0RK95"/>
<proteinExistence type="predicted"/>
<evidence type="ECO:0000256" key="1">
    <source>
        <dbReference type="SAM" id="MobiDB-lite"/>
    </source>
</evidence>
<evidence type="ECO:0000313" key="2">
    <source>
        <dbReference type="EMBL" id="KAJ6217524.1"/>
    </source>
</evidence>
<sequence>GCVNVVNEANFHGEHFSFGDICPCSLIEIIASNQWDNERMNESTDDKLSESDRRDQECVRGGKSRSVQDPTCKAPLIDTRTFNGCKKTVA</sequence>
<feature type="non-terminal residue" evidence="2">
    <location>
        <position position="1"/>
    </location>
</feature>
<keyword evidence="3" id="KW-1185">Reference proteome</keyword>
<protein>
    <submittedName>
        <fullName evidence="2">Uncharacterized protein</fullName>
    </submittedName>
</protein>
<gene>
    <name evidence="2" type="ORF">RDWZM_008681</name>
</gene>
<feature type="region of interest" description="Disordered" evidence="1">
    <location>
        <begin position="36"/>
        <end position="71"/>
    </location>
</feature>
<organism evidence="2 3">
    <name type="scientific">Blomia tropicalis</name>
    <name type="common">Mite</name>
    <dbReference type="NCBI Taxonomy" id="40697"/>
    <lineage>
        <taxon>Eukaryota</taxon>
        <taxon>Metazoa</taxon>
        <taxon>Ecdysozoa</taxon>
        <taxon>Arthropoda</taxon>
        <taxon>Chelicerata</taxon>
        <taxon>Arachnida</taxon>
        <taxon>Acari</taxon>
        <taxon>Acariformes</taxon>
        <taxon>Sarcoptiformes</taxon>
        <taxon>Astigmata</taxon>
        <taxon>Glycyphagoidea</taxon>
        <taxon>Echimyopodidae</taxon>
        <taxon>Blomia</taxon>
    </lineage>
</organism>
<reference evidence="2" key="1">
    <citation type="submission" date="2022-12" db="EMBL/GenBank/DDBJ databases">
        <title>Genome assemblies of Blomia tropicalis.</title>
        <authorList>
            <person name="Cui Y."/>
        </authorList>
    </citation>
    <scope>NUCLEOTIDE SEQUENCE</scope>
    <source>
        <tissue evidence="2">Adult mites</tissue>
    </source>
</reference>
<dbReference type="Proteomes" id="UP001142055">
    <property type="component" value="Chromosome 3"/>
</dbReference>
<feature type="compositionally biased region" description="Basic and acidic residues" evidence="1">
    <location>
        <begin position="36"/>
        <end position="60"/>
    </location>
</feature>
<evidence type="ECO:0000313" key="3">
    <source>
        <dbReference type="Proteomes" id="UP001142055"/>
    </source>
</evidence>
<comment type="caution">
    <text evidence="2">The sequence shown here is derived from an EMBL/GenBank/DDBJ whole genome shotgun (WGS) entry which is preliminary data.</text>
</comment>
<feature type="non-terminal residue" evidence="2">
    <location>
        <position position="90"/>
    </location>
</feature>
<dbReference type="EMBL" id="JAPWDV010000003">
    <property type="protein sequence ID" value="KAJ6217524.1"/>
    <property type="molecule type" value="Genomic_DNA"/>
</dbReference>
<accession>A0A9Q0RK95</accession>